<accession>A0A8J6DZ94</accession>
<proteinExistence type="predicted"/>
<evidence type="ECO:0000313" key="2">
    <source>
        <dbReference type="Proteomes" id="UP000717585"/>
    </source>
</evidence>
<sequence>MTREMVQEEDIQRAIMSAYALSLSVVPDIPNDSNGIPTLIRRAYFSSFGTNMPSSPVRKREYASISGKTITDLATMLTNISNRLGLQALAFIQRARALANGTELAPHGSGLANLPHTVLFALFLEAGSDPDLNRTDEELWDLQLDYRQRDKLWWFMCKKTYASCLRAAEDGEVVFDRQTNIGHCVVSGRLFEAMPLSDITRYIRVRVPPVCRAFGLGSPTVLVSTPRGVFGLDRATEFSLQFDEADPDFSMFSAMTVPVRVRFAQCPVVAEFEAALPHWHKDELVIEAAVGGGCIVITKAGVVAAGWVLQNIVGPDVALAERTAFHTVPLPTDFVPTLALAGEFVAVLGMGDRQMIGGGNVFGQLGLGHDNCTNQFHEAPFHVDRILFSGVFDLFQCGREIIMTGGVTSTLAESGLLPGCKVNDTCMEATPLAFTRPVRRFFCGPVVIATAYKDETVVIVNAALATGMTEVHTCTVPFEARAVVADWEHVALYVQADDGLWTSVLLGATNRGAGDTAPGLCPAGLQLGVLVDIDIAAIV</sequence>
<dbReference type="EMBL" id="JAHDYR010000025">
    <property type="protein sequence ID" value="KAG9393324.1"/>
    <property type="molecule type" value="Genomic_DNA"/>
</dbReference>
<gene>
    <name evidence="1" type="ORF">J8273_3458</name>
</gene>
<reference evidence="1" key="1">
    <citation type="submission" date="2021-05" db="EMBL/GenBank/DDBJ databases">
        <title>A free-living protist that lacks canonical eukaryotic 1 DNA replication and segregation systems.</title>
        <authorList>
            <person name="Salas-Leiva D.E."/>
            <person name="Tromer E.C."/>
            <person name="Curtis B.A."/>
            <person name="Jerlstrom-Hultqvist J."/>
            <person name="Kolisko M."/>
            <person name="Yi Z."/>
            <person name="Salas-Leiva J.S."/>
            <person name="Gallot-Lavallee L."/>
            <person name="Kops G.J.P.L."/>
            <person name="Archibald J.M."/>
            <person name="Simpson A.G.B."/>
            <person name="Roger A.J."/>
        </authorList>
    </citation>
    <scope>NUCLEOTIDE SEQUENCE</scope>
    <source>
        <strain evidence="1">BICM</strain>
    </source>
</reference>
<keyword evidence="2" id="KW-1185">Reference proteome</keyword>
<evidence type="ECO:0000313" key="1">
    <source>
        <dbReference type="EMBL" id="KAG9393324.1"/>
    </source>
</evidence>
<dbReference type="AlphaFoldDB" id="A0A8J6DZ94"/>
<comment type="caution">
    <text evidence="1">The sequence shown here is derived from an EMBL/GenBank/DDBJ whole genome shotgun (WGS) entry which is preliminary data.</text>
</comment>
<protein>
    <submittedName>
        <fullName evidence="1">Uncharacterized protein</fullName>
    </submittedName>
</protein>
<dbReference type="OrthoDB" id="10256179at2759"/>
<organism evidence="1 2">
    <name type="scientific">Carpediemonas membranifera</name>
    <dbReference type="NCBI Taxonomy" id="201153"/>
    <lineage>
        <taxon>Eukaryota</taxon>
        <taxon>Metamonada</taxon>
        <taxon>Carpediemonas-like organisms</taxon>
        <taxon>Carpediemonas</taxon>
    </lineage>
</organism>
<name>A0A8J6DZ94_9EUKA</name>
<dbReference type="Proteomes" id="UP000717585">
    <property type="component" value="Unassembled WGS sequence"/>
</dbReference>